<dbReference type="InterPro" id="IPR023631">
    <property type="entry name" value="Amidase_dom"/>
</dbReference>
<evidence type="ECO:0000259" key="2">
    <source>
        <dbReference type="Pfam" id="PF01425"/>
    </source>
</evidence>
<dbReference type="PANTHER" id="PTHR42678">
    <property type="entry name" value="AMIDASE"/>
    <property type="match status" value="1"/>
</dbReference>
<feature type="domain" description="Amidase" evidence="2">
    <location>
        <begin position="38"/>
        <end position="474"/>
    </location>
</feature>
<gene>
    <name evidence="3" type="ORF">UFOPK3402_00163</name>
</gene>
<organism evidence="3">
    <name type="scientific">freshwater metagenome</name>
    <dbReference type="NCBI Taxonomy" id="449393"/>
    <lineage>
        <taxon>unclassified sequences</taxon>
        <taxon>metagenomes</taxon>
        <taxon>ecological metagenomes</taxon>
    </lineage>
</organism>
<dbReference type="InterPro" id="IPR036928">
    <property type="entry name" value="AS_sf"/>
</dbReference>
<dbReference type="SUPFAM" id="SSF75304">
    <property type="entry name" value="Amidase signature (AS) enzymes"/>
    <property type="match status" value="1"/>
</dbReference>
<reference evidence="3" key="1">
    <citation type="submission" date="2020-05" db="EMBL/GenBank/DDBJ databases">
        <authorList>
            <person name="Chiriac C."/>
            <person name="Salcher M."/>
            <person name="Ghai R."/>
            <person name="Kavagutti S V."/>
        </authorList>
    </citation>
    <scope>NUCLEOTIDE SEQUENCE</scope>
</reference>
<protein>
    <submittedName>
        <fullName evidence="3">Unannotated protein</fullName>
    </submittedName>
</protein>
<proteinExistence type="predicted"/>
<evidence type="ECO:0000313" key="3">
    <source>
        <dbReference type="EMBL" id="CAB4860108.1"/>
    </source>
</evidence>
<sequence>MTSRVGTDPHPRTGHLAGSSATSLLEDLAAGRTTATALTEAVLERIGAIDAPGTDVSLRSVIATSPDALAEARARDADRAAGAPGGPLQGLPTLIKDNIEAIGLPATAGSLALQGRAVASDSPVVVRLRAAGAIIAGSTNLSEWANFRSPNSTSGWSAVGGITGNPWALDRSAGGSSAGSGAAVAAGLVPFAVGTETNGSITCPASLNGVVGLKPTVGSVPATGIVPIAGSQDVPGPLARCVLDAALLFEVMSATSGAIEACTAGSARSVRVGVAHAWLTGHAATDALFEAALAVLGPNVAGVNDVRVPALTFDVRQDQTDVLVGQMSDDLGAYLAARPGLGVRSLHDLVQFNVDHAATELAFFGQEYLEQSAASEGRASASYQAARDRNVRWARDLCFAPALELGIDVIVAPAYAPSWKSDLVHGDFITGGGDICTPAAILGWPILTVPMGLADGLPVGLALTGPANSEARLLAVGRAIEVALDLRSRGLDQPTWNPAARG</sequence>
<name>A0A6J7CTC1_9ZZZZ</name>
<dbReference type="EMBL" id="CAFBLS010000011">
    <property type="protein sequence ID" value="CAB4860108.1"/>
    <property type="molecule type" value="Genomic_DNA"/>
</dbReference>
<evidence type="ECO:0000256" key="1">
    <source>
        <dbReference type="SAM" id="MobiDB-lite"/>
    </source>
</evidence>
<accession>A0A6J7CTC1</accession>
<dbReference type="Pfam" id="PF01425">
    <property type="entry name" value="Amidase"/>
    <property type="match status" value="1"/>
</dbReference>
<dbReference type="Gene3D" id="3.90.1300.10">
    <property type="entry name" value="Amidase signature (AS) domain"/>
    <property type="match status" value="1"/>
</dbReference>
<dbReference type="AlphaFoldDB" id="A0A6J7CTC1"/>
<feature type="region of interest" description="Disordered" evidence="1">
    <location>
        <begin position="1"/>
        <end position="20"/>
    </location>
</feature>
<dbReference type="PANTHER" id="PTHR42678:SF34">
    <property type="entry name" value="OS04G0183300 PROTEIN"/>
    <property type="match status" value="1"/>
</dbReference>